<dbReference type="Gene3D" id="3.40.640.10">
    <property type="entry name" value="Type I PLP-dependent aspartate aminotransferase-like (Major domain)"/>
    <property type="match status" value="1"/>
</dbReference>
<dbReference type="Proteomes" id="UP000308489">
    <property type="component" value="Chromosome 1"/>
</dbReference>
<dbReference type="OrthoDB" id="9802328at2"/>
<reference evidence="8 9" key="1">
    <citation type="submission" date="2019-05" db="EMBL/GenBank/DDBJ databases">
        <authorList>
            <consortium name="Pathogen Informatics"/>
        </authorList>
    </citation>
    <scope>NUCLEOTIDE SEQUENCE [LARGE SCALE GENOMIC DNA]</scope>
    <source>
        <strain evidence="8 9">NCTC503</strain>
    </source>
</reference>
<organism evidence="8 9">
    <name type="scientific">Hathewaya histolytica</name>
    <name type="common">Clostridium histolyticum</name>
    <dbReference type="NCBI Taxonomy" id="1498"/>
    <lineage>
        <taxon>Bacteria</taxon>
        <taxon>Bacillati</taxon>
        <taxon>Bacillota</taxon>
        <taxon>Clostridia</taxon>
        <taxon>Eubacteriales</taxon>
        <taxon>Clostridiaceae</taxon>
        <taxon>Hathewaya</taxon>
    </lineage>
</organism>
<name>A0A4U9RKF4_HATHI</name>
<evidence type="ECO:0000256" key="3">
    <source>
        <dbReference type="ARBA" id="ARBA00011738"/>
    </source>
</evidence>
<evidence type="ECO:0000256" key="6">
    <source>
        <dbReference type="ARBA" id="ARBA00022898"/>
    </source>
</evidence>
<keyword evidence="6" id="KW-0663">Pyridoxal phosphate</keyword>
<dbReference type="KEGG" id="hhw:NCTC503_01377"/>
<dbReference type="InterPro" id="IPR015422">
    <property type="entry name" value="PyrdxlP-dep_Trfase_small"/>
</dbReference>
<dbReference type="RefSeq" id="WP_138210040.1">
    <property type="nucleotide sequence ID" value="NZ_CBCRUQ010000012.1"/>
</dbReference>
<dbReference type="InterPro" id="IPR015421">
    <property type="entry name" value="PyrdxlP-dep_Trfase_major"/>
</dbReference>
<keyword evidence="4 8" id="KW-0032">Aminotransferase</keyword>
<evidence type="ECO:0000313" key="9">
    <source>
        <dbReference type="Proteomes" id="UP000308489"/>
    </source>
</evidence>
<dbReference type="GO" id="GO:1901605">
    <property type="term" value="P:alpha-amino acid metabolic process"/>
    <property type="evidence" value="ECO:0007669"/>
    <property type="project" value="TreeGrafter"/>
</dbReference>
<comment type="similarity">
    <text evidence="2">Belongs to the class-I pyridoxal-phosphate-dependent aminotransferase family.</text>
</comment>
<dbReference type="AlphaFoldDB" id="A0A4U9RKF4"/>
<evidence type="ECO:0000256" key="4">
    <source>
        <dbReference type="ARBA" id="ARBA00022576"/>
    </source>
</evidence>
<dbReference type="GO" id="GO:0047536">
    <property type="term" value="F:2-aminoadipate transaminase activity"/>
    <property type="evidence" value="ECO:0007669"/>
    <property type="project" value="UniProtKB-EC"/>
</dbReference>
<dbReference type="EMBL" id="LR590481">
    <property type="protein sequence ID" value="VTQ89320.1"/>
    <property type="molecule type" value="Genomic_DNA"/>
</dbReference>
<comment type="cofactor">
    <cofactor evidence="1">
        <name>pyridoxal 5'-phosphate</name>
        <dbReference type="ChEBI" id="CHEBI:597326"/>
    </cofactor>
</comment>
<keyword evidence="5 8" id="KW-0808">Transferase</keyword>
<dbReference type="EC" id="2.6.1.39" evidence="8"/>
<dbReference type="CDD" id="cd00609">
    <property type="entry name" value="AAT_like"/>
    <property type="match status" value="1"/>
</dbReference>
<dbReference type="GO" id="GO:0030170">
    <property type="term" value="F:pyridoxal phosphate binding"/>
    <property type="evidence" value="ECO:0007669"/>
    <property type="project" value="InterPro"/>
</dbReference>
<sequence>MNFNFSTRIDNINTHELGDFLKLAEKSDIISFAGGFPASEMFPISQLKEISINIIDNYSNTAFQYGATEGYTPLRHTISQIKMPKFGVKSSLKNIMITSGAQQGLDLSAKLFIDKGDNIICERPTYLGALSAFKAYEPNILEVPMESDGMDLNLLENLLKKHKNIKFIYTIPDFQNPTGITMSKTKREYLAFLASKYKVPIIEDSPYSELSFEGRILPSIKSFDKNGYVIYLGTFSKTLCPAFRIGWVCAEEDLIQKYILCKQGADLQPSTFNQIITYEYLKKYDLDSHINKLRGVYKNRGNVILNAIANYLPSYISTTYPEGGIFTWIEIHNKYTSKEFLNRALDVQVAFVLGDAFFANGNDNKHLRVNFSSVNEEKIFEGIQRLGKNL</sequence>
<gene>
    <name evidence="8" type="primary">lysN_1</name>
    <name evidence="8" type="ORF">NCTC503_01377</name>
</gene>
<comment type="subunit">
    <text evidence="3">Homodimer.</text>
</comment>
<evidence type="ECO:0000256" key="5">
    <source>
        <dbReference type="ARBA" id="ARBA00022679"/>
    </source>
</evidence>
<dbReference type="InterPro" id="IPR015424">
    <property type="entry name" value="PyrdxlP-dep_Trfase"/>
</dbReference>
<dbReference type="InterPro" id="IPR050859">
    <property type="entry name" value="Class-I_PLP-dep_aminotransf"/>
</dbReference>
<dbReference type="PANTHER" id="PTHR42790">
    <property type="entry name" value="AMINOTRANSFERASE"/>
    <property type="match status" value="1"/>
</dbReference>
<dbReference type="PANTHER" id="PTHR42790:SF19">
    <property type="entry name" value="KYNURENINE_ALPHA-AMINOADIPATE AMINOTRANSFERASE, MITOCHONDRIAL"/>
    <property type="match status" value="1"/>
</dbReference>
<protein>
    <submittedName>
        <fullName evidence="8">Putative GntR family transcriptional regulator</fullName>
        <ecNumber evidence="8">2.6.1.39</ecNumber>
    </submittedName>
</protein>
<dbReference type="InterPro" id="IPR004839">
    <property type="entry name" value="Aminotransferase_I/II_large"/>
</dbReference>
<evidence type="ECO:0000259" key="7">
    <source>
        <dbReference type="Pfam" id="PF00155"/>
    </source>
</evidence>
<dbReference type="Gene3D" id="3.90.1150.10">
    <property type="entry name" value="Aspartate Aminotransferase, domain 1"/>
    <property type="match status" value="1"/>
</dbReference>
<evidence type="ECO:0000256" key="2">
    <source>
        <dbReference type="ARBA" id="ARBA00007441"/>
    </source>
</evidence>
<proteinExistence type="inferred from homology"/>
<dbReference type="SUPFAM" id="SSF53383">
    <property type="entry name" value="PLP-dependent transferases"/>
    <property type="match status" value="1"/>
</dbReference>
<dbReference type="Pfam" id="PF00155">
    <property type="entry name" value="Aminotran_1_2"/>
    <property type="match status" value="1"/>
</dbReference>
<feature type="domain" description="Aminotransferase class I/classII large" evidence="7">
    <location>
        <begin position="57"/>
        <end position="386"/>
    </location>
</feature>
<evidence type="ECO:0000313" key="8">
    <source>
        <dbReference type="EMBL" id="VTQ89320.1"/>
    </source>
</evidence>
<keyword evidence="9" id="KW-1185">Reference proteome</keyword>
<dbReference type="FunFam" id="3.40.640.10:FF:000053">
    <property type="entry name" value="Aminotransferase, class I"/>
    <property type="match status" value="1"/>
</dbReference>
<accession>A0A4U9RKF4</accession>
<evidence type="ECO:0000256" key="1">
    <source>
        <dbReference type="ARBA" id="ARBA00001933"/>
    </source>
</evidence>